<feature type="region of interest" description="Disordered" evidence="1">
    <location>
        <begin position="1"/>
        <end position="113"/>
    </location>
</feature>
<dbReference type="AlphaFoldDB" id="A0AB38FAA1"/>
<dbReference type="EMBL" id="UAUI01000003">
    <property type="protein sequence ID" value="SPZ38174.1"/>
    <property type="molecule type" value="Genomic_DNA"/>
</dbReference>
<evidence type="ECO:0000313" key="3">
    <source>
        <dbReference type="Proteomes" id="UP000251211"/>
    </source>
</evidence>
<gene>
    <name evidence="2" type="ORF">NCTC13229_01639</name>
</gene>
<evidence type="ECO:0000256" key="1">
    <source>
        <dbReference type="SAM" id="MobiDB-lite"/>
    </source>
</evidence>
<name>A0AB38FAA1_RHOWR</name>
<feature type="compositionally biased region" description="Low complexity" evidence="1">
    <location>
        <begin position="35"/>
        <end position="53"/>
    </location>
</feature>
<feature type="compositionally biased region" description="Polar residues" evidence="1">
    <location>
        <begin position="57"/>
        <end position="88"/>
    </location>
</feature>
<protein>
    <submittedName>
        <fullName evidence="2">Uncharacterized protein</fullName>
    </submittedName>
</protein>
<reference evidence="2 3" key="1">
    <citation type="submission" date="2018-06" db="EMBL/GenBank/DDBJ databases">
        <authorList>
            <consortium name="Pathogen Informatics"/>
            <person name="Doyle S."/>
        </authorList>
    </citation>
    <scope>NUCLEOTIDE SEQUENCE [LARGE SCALE GENOMIC DNA]</scope>
    <source>
        <strain evidence="2 3">NCTC13229</strain>
    </source>
</reference>
<evidence type="ECO:0000313" key="2">
    <source>
        <dbReference type="EMBL" id="SPZ38174.1"/>
    </source>
</evidence>
<proteinExistence type="predicted"/>
<sequence>MSRAPVNRTATGMLYVADGPSNRYRNHNRACANDNGTRSGRTRGSNGTRATAASPSRGANSATDGDSNTTRIGTSTPSALRINPTNRVADNECPPRSKKLSSIPTRGRPSTSP</sequence>
<dbReference type="Proteomes" id="UP000251211">
    <property type="component" value="Unassembled WGS sequence"/>
</dbReference>
<feature type="compositionally biased region" description="Polar residues" evidence="1">
    <location>
        <begin position="100"/>
        <end position="113"/>
    </location>
</feature>
<organism evidence="2 3">
    <name type="scientific">Rhodococcus wratislaviensis</name>
    <name type="common">Tsukamurella wratislaviensis</name>
    <dbReference type="NCBI Taxonomy" id="44752"/>
    <lineage>
        <taxon>Bacteria</taxon>
        <taxon>Bacillati</taxon>
        <taxon>Actinomycetota</taxon>
        <taxon>Actinomycetes</taxon>
        <taxon>Mycobacteriales</taxon>
        <taxon>Nocardiaceae</taxon>
        <taxon>Rhodococcus</taxon>
    </lineage>
</organism>
<comment type="caution">
    <text evidence="2">The sequence shown here is derived from an EMBL/GenBank/DDBJ whole genome shotgun (WGS) entry which is preliminary data.</text>
</comment>
<accession>A0AB38FAA1</accession>